<dbReference type="GO" id="GO:0016787">
    <property type="term" value="F:hydrolase activity"/>
    <property type="evidence" value="ECO:0007669"/>
    <property type="project" value="UniProtKB-KW"/>
</dbReference>
<keyword evidence="1 3" id="KW-0378">Hydrolase</keyword>
<dbReference type="PANTHER" id="PTHR43798:SF31">
    <property type="entry name" value="AB HYDROLASE SUPERFAMILY PROTEIN YCLE"/>
    <property type="match status" value="1"/>
</dbReference>
<dbReference type="InterPro" id="IPR000639">
    <property type="entry name" value="Epox_hydrolase-like"/>
</dbReference>
<dbReference type="InterPro" id="IPR050266">
    <property type="entry name" value="AB_hydrolase_sf"/>
</dbReference>
<gene>
    <name evidence="3" type="ORF">D174_16970</name>
</gene>
<dbReference type="Gene3D" id="3.40.50.1820">
    <property type="entry name" value="alpha/beta hydrolase"/>
    <property type="match status" value="1"/>
</dbReference>
<dbReference type="AlphaFoldDB" id="V5XEQ0"/>
<protein>
    <submittedName>
        <fullName evidence="3">2,6-dioxo-6-phenylhexa-3-enoate hydrolase</fullName>
    </submittedName>
</protein>
<dbReference type="PRINTS" id="PR00111">
    <property type="entry name" value="ABHYDROLASE"/>
</dbReference>
<evidence type="ECO:0000313" key="4">
    <source>
        <dbReference type="Proteomes" id="UP000018763"/>
    </source>
</evidence>
<dbReference type="EMBL" id="CP006936">
    <property type="protein sequence ID" value="AHC26151.1"/>
    <property type="molecule type" value="Genomic_DNA"/>
</dbReference>
<accession>V5XEQ0</accession>
<sequence length="254" mass="27425">MLFLHGSGPGATGMSNWSAVLGDLSDDYYCLAPDVLGFGDSTHPNPPPQGLAAFTTARVDSLIALLDVLGLERVTPVGNSMGGIWSLELARRVPDRLDKIVLMGSGGAPIPAGPSIPALAGFYEKPSTEAMTALLEAFVYDPSLFGSELRQVAERRMAHVSRPDVARSHVATFAGLNASDPWSLTPDDVAAITHDVLIVHGREDRFVTFDSALWFFEHLANARLYGIGKCGHWTQIEQHQRFVTAVREFLAGQL</sequence>
<dbReference type="SUPFAM" id="SSF53474">
    <property type="entry name" value="alpha/beta-Hydrolases"/>
    <property type="match status" value="1"/>
</dbReference>
<dbReference type="Proteomes" id="UP000018763">
    <property type="component" value="Chromosome"/>
</dbReference>
<name>V5XEQ0_MYCNE</name>
<proteinExistence type="predicted"/>
<dbReference type="InterPro" id="IPR000073">
    <property type="entry name" value="AB_hydrolase_1"/>
</dbReference>
<feature type="domain" description="AB hydrolase-1" evidence="2">
    <location>
        <begin position="2"/>
        <end position="237"/>
    </location>
</feature>
<dbReference type="PRINTS" id="PR00412">
    <property type="entry name" value="EPOXHYDRLASE"/>
</dbReference>
<dbReference type="KEGG" id="mne:D174_16970"/>
<reference evidence="3 4" key="1">
    <citation type="journal article" date="2014" name="Genome Announc.">
        <title>Complete Genome Sequence of Sterol-Transforming Mycobacterium neoaurum Strain VKM Ac-1815D.</title>
        <authorList>
            <person name="Shtratnikova V.Y."/>
            <person name="Bragin E.Y."/>
            <person name="Dovbnya D.V."/>
            <person name="Pekov Y.A."/>
            <person name="Schelkunov M.I."/>
            <person name="Strizhov N."/>
            <person name="Ivashina T.V."/>
            <person name="Ashapkin V.V."/>
            <person name="Donova M.V."/>
        </authorList>
    </citation>
    <scope>NUCLEOTIDE SEQUENCE [LARGE SCALE GENOMIC DNA]</scope>
    <source>
        <strain evidence="3 4">VKM Ac-1815D</strain>
    </source>
</reference>
<dbReference type="PANTHER" id="PTHR43798">
    <property type="entry name" value="MONOACYLGLYCEROL LIPASE"/>
    <property type="match status" value="1"/>
</dbReference>
<evidence type="ECO:0000313" key="3">
    <source>
        <dbReference type="EMBL" id="AHC26151.1"/>
    </source>
</evidence>
<dbReference type="eggNOG" id="COG2021">
    <property type="taxonomic scope" value="Bacteria"/>
</dbReference>
<dbReference type="InterPro" id="IPR029058">
    <property type="entry name" value="AB_hydrolase_fold"/>
</dbReference>
<dbReference type="GO" id="GO:0016020">
    <property type="term" value="C:membrane"/>
    <property type="evidence" value="ECO:0007669"/>
    <property type="project" value="TreeGrafter"/>
</dbReference>
<keyword evidence="4" id="KW-1185">Reference proteome</keyword>
<evidence type="ECO:0000259" key="2">
    <source>
        <dbReference type="Pfam" id="PF00561"/>
    </source>
</evidence>
<evidence type="ECO:0000256" key="1">
    <source>
        <dbReference type="ARBA" id="ARBA00022801"/>
    </source>
</evidence>
<dbReference type="Pfam" id="PF00561">
    <property type="entry name" value="Abhydrolase_1"/>
    <property type="match status" value="1"/>
</dbReference>
<organism evidence="3 4">
    <name type="scientific">Mycolicibacterium neoaurum VKM Ac-1815D</name>
    <dbReference type="NCBI Taxonomy" id="700508"/>
    <lineage>
        <taxon>Bacteria</taxon>
        <taxon>Bacillati</taxon>
        <taxon>Actinomycetota</taxon>
        <taxon>Actinomycetes</taxon>
        <taxon>Mycobacteriales</taxon>
        <taxon>Mycobacteriaceae</taxon>
        <taxon>Mycolicibacterium</taxon>
    </lineage>
</organism>